<protein>
    <submittedName>
        <fullName evidence="1">Uncharacterized protein</fullName>
    </submittedName>
</protein>
<reference evidence="1" key="1">
    <citation type="journal article" date="2023" name="GigaByte">
        <title>Genome assembly of the bearded iris, Iris pallida Lam.</title>
        <authorList>
            <person name="Bruccoleri R.E."/>
            <person name="Oakeley E.J."/>
            <person name="Faust A.M.E."/>
            <person name="Altorfer M."/>
            <person name="Dessus-Babus S."/>
            <person name="Burckhardt D."/>
            <person name="Oertli M."/>
            <person name="Naumann U."/>
            <person name="Petersen F."/>
            <person name="Wong J."/>
        </authorList>
    </citation>
    <scope>NUCLEOTIDE SEQUENCE</scope>
    <source>
        <strain evidence="1">GSM-AAB239-AS_SAM_17_03QT</strain>
    </source>
</reference>
<gene>
    <name evidence="1" type="ORF">M6B38_270940</name>
</gene>
<accession>A0AAX6I7D4</accession>
<comment type="caution">
    <text evidence="1">The sequence shown here is derived from an EMBL/GenBank/DDBJ whole genome shotgun (WGS) entry which is preliminary data.</text>
</comment>
<dbReference type="AlphaFoldDB" id="A0AAX6I7D4"/>
<keyword evidence="2" id="KW-1185">Reference proteome</keyword>
<dbReference type="EMBL" id="JANAVB010003800">
    <property type="protein sequence ID" value="KAJ6849142.1"/>
    <property type="molecule type" value="Genomic_DNA"/>
</dbReference>
<organism evidence="1 2">
    <name type="scientific">Iris pallida</name>
    <name type="common">Sweet iris</name>
    <dbReference type="NCBI Taxonomy" id="29817"/>
    <lineage>
        <taxon>Eukaryota</taxon>
        <taxon>Viridiplantae</taxon>
        <taxon>Streptophyta</taxon>
        <taxon>Embryophyta</taxon>
        <taxon>Tracheophyta</taxon>
        <taxon>Spermatophyta</taxon>
        <taxon>Magnoliopsida</taxon>
        <taxon>Liliopsida</taxon>
        <taxon>Asparagales</taxon>
        <taxon>Iridaceae</taxon>
        <taxon>Iridoideae</taxon>
        <taxon>Irideae</taxon>
        <taxon>Iris</taxon>
    </lineage>
</organism>
<name>A0AAX6I7D4_IRIPA</name>
<sequence length="52" mass="5665">MRRPCPIVSLPPNSILVAQVDLETISLFSIFLSKASKLEDLVQTSMCQSLGS</sequence>
<dbReference type="Proteomes" id="UP001140949">
    <property type="component" value="Unassembled WGS sequence"/>
</dbReference>
<proteinExistence type="predicted"/>
<evidence type="ECO:0000313" key="2">
    <source>
        <dbReference type="Proteomes" id="UP001140949"/>
    </source>
</evidence>
<reference evidence="1" key="2">
    <citation type="submission" date="2023-04" db="EMBL/GenBank/DDBJ databases">
        <authorList>
            <person name="Bruccoleri R.E."/>
            <person name="Oakeley E.J."/>
            <person name="Faust A.-M."/>
            <person name="Dessus-Babus S."/>
            <person name="Altorfer M."/>
            <person name="Burckhardt D."/>
            <person name="Oertli M."/>
            <person name="Naumann U."/>
            <person name="Petersen F."/>
            <person name="Wong J."/>
        </authorList>
    </citation>
    <scope>NUCLEOTIDE SEQUENCE</scope>
    <source>
        <strain evidence="1">GSM-AAB239-AS_SAM_17_03QT</strain>
        <tissue evidence="1">Leaf</tissue>
    </source>
</reference>
<evidence type="ECO:0000313" key="1">
    <source>
        <dbReference type="EMBL" id="KAJ6849142.1"/>
    </source>
</evidence>